<dbReference type="InterPro" id="IPR004864">
    <property type="entry name" value="LEA_2"/>
</dbReference>
<evidence type="ECO:0000256" key="2">
    <source>
        <dbReference type="ARBA" id="ARBA00022692"/>
    </source>
</evidence>
<dbReference type="EMBL" id="JADCNM010000163">
    <property type="protein sequence ID" value="KAG0449661.1"/>
    <property type="molecule type" value="Genomic_DNA"/>
</dbReference>
<dbReference type="AlphaFoldDB" id="A0A835P9S6"/>
<evidence type="ECO:0000256" key="4">
    <source>
        <dbReference type="ARBA" id="ARBA00023136"/>
    </source>
</evidence>
<feature type="transmembrane region" description="Helical" evidence="5">
    <location>
        <begin position="39"/>
        <end position="61"/>
    </location>
</feature>
<evidence type="ECO:0000313" key="7">
    <source>
        <dbReference type="EMBL" id="KAG0449661.1"/>
    </source>
</evidence>
<dbReference type="GO" id="GO:0098542">
    <property type="term" value="P:defense response to other organism"/>
    <property type="evidence" value="ECO:0007669"/>
    <property type="project" value="InterPro"/>
</dbReference>
<dbReference type="Proteomes" id="UP000639772">
    <property type="component" value="Unassembled WGS sequence"/>
</dbReference>
<name>A0A835P9S6_VANPL</name>
<dbReference type="GO" id="GO:0005886">
    <property type="term" value="C:plasma membrane"/>
    <property type="evidence" value="ECO:0007669"/>
    <property type="project" value="TreeGrafter"/>
</dbReference>
<organism evidence="7 8">
    <name type="scientific">Vanilla planifolia</name>
    <name type="common">Vanilla</name>
    <dbReference type="NCBI Taxonomy" id="51239"/>
    <lineage>
        <taxon>Eukaryota</taxon>
        <taxon>Viridiplantae</taxon>
        <taxon>Streptophyta</taxon>
        <taxon>Embryophyta</taxon>
        <taxon>Tracheophyta</taxon>
        <taxon>Spermatophyta</taxon>
        <taxon>Magnoliopsida</taxon>
        <taxon>Liliopsida</taxon>
        <taxon>Asparagales</taxon>
        <taxon>Orchidaceae</taxon>
        <taxon>Vanilloideae</taxon>
        <taxon>Vanilleae</taxon>
        <taxon>Vanilla</taxon>
    </lineage>
</organism>
<evidence type="ECO:0000256" key="1">
    <source>
        <dbReference type="ARBA" id="ARBA00004167"/>
    </source>
</evidence>
<comment type="subcellular location">
    <subcellularLocation>
        <location evidence="1">Membrane</location>
        <topology evidence="1">Single-pass membrane protein</topology>
    </subcellularLocation>
</comment>
<dbReference type="OrthoDB" id="2016264at2759"/>
<dbReference type="SUPFAM" id="SSF117070">
    <property type="entry name" value="LEA14-like"/>
    <property type="match status" value="1"/>
</dbReference>
<dbReference type="InterPro" id="IPR044839">
    <property type="entry name" value="NDR1-like"/>
</dbReference>
<comment type="caution">
    <text evidence="7">The sequence shown here is derived from an EMBL/GenBank/DDBJ whole genome shotgun (WGS) entry which is preliminary data.</text>
</comment>
<reference evidence="7 8" key="1">
    <citation type="journal article" date="2020" name="Nat. Food">
        <title>A phased Vanilla planifolia genome enables genetic improvement of flavour and production.</title>
        <authorList>
            <person name="Hasing T."/>
            <person name="Tang H."/>
            <person name="Brym M."/>
            <person name="Khazi F."/>
            <person name="Huang T."/>
            <person name="Chambers A.H."/>
        </authorList>
    </citation>
    <scope>NUCLEOTIDE SEQUENCE [LARGE SCALE GENOMIC DNA]</scope>
    <source>
        <tissue evidence="7">Leaf</tissue>
    </source>
</reference>
<protein>
    <recommendedName>
        <fullName evidence="6">Late embryogenesis abundant protein LEA-2 subgroup domain-containing protein</fullName>
    </recommendedName>
</protein>
<evidence type="ECO:0000256" key="5">
    <source>
        <dbReference type="SAM" id="Phobius"/>
    </source>
</evidence>
<evidence type="ECO:0000259" key="6">
    <source>
        <dbReference type="Pfam" id="PF03168"/>
    </source>
</evidence>
<keyword evidence="2 5" id="KW-0812">Transmembrane</keyword>
<feature type="domain" description="Late embryogenesis abundant protein LEA-2 subgroup" evidence="6">
    <location>
        <begin position="106"/>
        <end position="204"/>
    </location>
</feature>
<keyword evidence="3 5" id="KW-1133">Transmembrane helix</keyword>
<dbReference type="PANTHER" id="PTHR31234">
    <property type="entry name" value="LATE EMBRYOGENESIS ABUNDANT (LEA) HYDROXYPROLINE-RICH GLYCOPROTEIN FAMILY"/>
    <property type="match status" value="1"/>
</dbReference>
<gene>
    <name evidence="7" type="ORF">HPP92_027180</name>
</gene>
<sequence length="230" mass="25189">MTNRDRQPFSGSDLHYIGPPSSYSFSAAAVSLKDCCYCLFLLFIFLVLISLAVALVLLLVIRPKKPVFDLQHVGVEYLLLTPQSSSAHLEVGPAAAYLSLNITLQFRAVNPNTVRVEYGAVEFSVLHRGVPLAEAQAQRFEQPAHSSWMVETRVTLSRFNVLQADAFDLVEDAELNDRVELAVAGDVGAKALFFGLSSRRVQVSLFCAIVISPSKQSLTYKHCGADGLNV</sequence>
<dbReference type="PANTHER" id="PTHR31234:SF8">
    <property type="entry name" value="EXPRESSED PROTEIN"/>
    <property type="match status" value="1"/>
</dbReference>
<accession>A0A835P9S6</accession>
<evidence type="ECO:0000256" key="3">
    <source>
        <dbReference type="ARBA" id="ARBA00022989"/>
    </source>
</evidence>
<proteinExistence type="predicted"/>
<dbReference type="Pfam" id="PF03168">
    <property type="entry name" value="LEA_2"/>
    <property type="match status" value="1"/>
</dbReference>
<dbReference type="Gene3D" id="2.60.40.1820">
    <property type="match status" value="1"/>
</dbReference>
<evidence type="ECO:0000313" key="8">
    <source>
        <dbReference type="Proteomes" id="UP000639772"/>
    </source>
</evidence>
<keyword evidence="4 5" id="KW-0472">Membrane</keyword>